<proteinExistence type="predicted"/>
<evidence type="ECO:0000259" key="1">
    <source>
        <dbReference type="PROSITE" id="PS51186"/>
    </source>
</evidence>
<dbReference type="Pfam" id="PF00583">
    <property type="entry name" value="Acetyltransf_1"/>
    <property type="match status" value="1"/>
</dbReference>
<organism evidence="2 3">
    <name type="scientific">Terribacillus halophilus</name>
    <dbReference type="NCBI Taxonomy" id="361279"/>
    <lineage>
        <taxon>Bacteria</taxon>
        <taxon>Bacillati</taxon>
        <taxon>Bacillota</taxon>
        <taxon>Bacilli</taxon>
        <taxon>Bacillales</taxon>
        <taxon>Bacillaceae</taxon>
        <taxon>Terribacillus</taxon>
    </lineage>
</organism>
<dbReference type="Gene3D" id="3.40.630.30">
    <property type="match status" value="1"/>
</dbReference>
<dbReference type="InterPro" id="IPR016181">
    <property type="entry name" value="Acyl_CoA_acyltransferase"/>
</dbReference>
<dbReference type="EMBL" id="FMZB01000005">
    <property type="protein sequence ID" value="SDC96025.1"/>
    <property type="molecule type" value="Genomic_DNA"/>
</dbReference>
<dbReference type="PROSITE" id="PS51186">
    <property type="entry name" value="GNAT"/>
    <property type="match status" value="1"/>
</dbReference>
<reference evidence="3" key="1">
    <citation type="submission" date="2016-10" db="EMBL/GenBank/DDBJ databases">
        <authorList>
            <person name="Varghese N."/>
            <person name="Submissions S."/>
        </authorList>
    </citation>
    <scope>NUCLEOTIDE SEQUENCE [LARGE SCALE GENOMIC DNA]</scope>
    <source>
        <strain evidence="3">DSM 21620</strain>
    </source>
</reference>
<dbReference type="OrthoDB" id="87299at2"/>
<evidence type="ECO:0000313" key="3">
    <source>
        <dbReference type="Proteomes" id="UP000198666"/>
    </source>
</evidence>
<accession>A0A1G6QW49</accession>
<dbReference type="SUPFAM" id="SSF55729">
    <property type="entry name" value="Acyl-CoA N-acyltransferases (Nat)"/>
    <property type="match status" value="1"/>
</dbReference>
<dbReference type="CDD" id="cd04301">
    <property type="entry name" value="NAT_SF"/>
    <property type="match status" value="1"/>
</dbReference>
<dbReference type="GO" id="GO:0016747">
    <property type="term" value="F:acyltransferase activity, transferring groups other than amino-acyl groups"/>
    <property type="evidence" value="ECO:0007669"/>
    <property type="project" value="InterPro"/>
</dbReference>
<sequence>MQDFESVFKLMECSFPPEEHRGFTEQKELLNREDYHIHTYEKDGRLAAFCAIYSLPEFSFIEHIAVDEAFQGRGMGSKIMREIMTISDKPIILEVEPPAGSEVAARRVSFYERLGFHLHDYPYEQPPLRPGAAPLALQLMSYPRAYDANVFDRVKQTILQHVYGKRHVSR</sequence>
<evidence type="ECO:0000313" key="2">
    <source>
        <dbReference type="EMBL" id="SDC96025.1"/>
    </source>
</evidence>
<dbReference type="STRING" id="361279.SAMN05421663_105229"/>
<keyword evidence="3" id="KW-1185">Reference proteome</keyword>
<feature type="domain" description="N-acetyltransferase" evidence="1">
    <location>
        <begin position="1"/>
        <end position="140"/>
    </location>
</feature>
<dbReference type="Proteomes" id="UP000198666">
    <property type="component" value="Unassembled WGS sequence"/>
</dbReference>
<dbReference type="RefSeq" id="WP_093727307.1">
    <property type="nucleotide sequence ID" value="NZ_FMZB01000005.1"/>
</dbReference>
<protein>
    <submittedName>
        <fullName evidence="2">Acetyltransferase (GNAT) domain-containing protein</fullName>
    </submittedName>
</protein>
<dbReference type="AlphaFoldDB" id="A0A1G6QW49"/>
<dbReference type="InterPro" id="IPR000182">
    <property type="entry name" value="GNAT_dom"/>
</dbReference>
<name>A0A1G6QW49_9BACI</name>
<gene>
    <name evidence="2" type="ORF">SAMN05421663_105229</name>
</gene>
<keyword evidence="2" id="KW-0808">Transferase</keyword>